<dbReference type="SUPFAM" id="SSF53756">
    <property type="entry name" value="UDP-Glycosyltransferase/glycogen phosphorylase"/>
    <property type="match status" value="2"/>
</dbReference>
<dbReference type="Gene3D" id="3.40.50.2000">
    <property type="entry name" value="Glycogen Phosphorylase B"/>
    <property type="match status" value="3"/>
</dbReference>
<dbReference type="FunFam" id="3.40.50.2000:FF:000032">
    <property type="entry name" value="3-deoxy-D-manno-octulosonic acid transferase"/>
    <property type="match status" value="1"/>
</dbReference>
<feature type="active site" description="Proton acceptor" evidence="7">
    <location>
        <position position="68"/>
    </location>
</feature>
<feature type="domain" description="3-deoxy-D-manno-octulosonic-acid transferase N-terminal" evidence="10">
    <location>
        <begin position="37"/>
        <end position="219"/>
    </location>
</feature>
<comment type="caution">
    <text evidence="11">The sequence shown here is derived from an EMBL/GenBank/DDBJ whole genome shotgun (WGS) entry which is preliminary data.</text>
</comment>
<proteinExistence type="inferred from homology"/>
<keyword evidence="9" id="KW-0472">Membrane</keyword>
<dbReference type="Gene3D" id="3.40.50.11720">
    <property type="entry name" value="3-Deoxy-D-manno-octulosonic-acid transferase, N-terminal domain"/>
    <property type="match status" value="1"/>
</dbReference>
<dbReference type="EMBL" id="JAFBDQ010000008">
    <property type="protein sequence ID" value="MBM7556947.1"/>
    <property type="molecule type" value="Genomic_DNA"/>
</dbReference>
<dbReference type="InterPro" id="IPR002201">
    <property type="entry name" value="Glyco_trans_9"/>
</dbReference>
<dbReference type="AlphaFoldDB" id="A0A938XPP9"/>
<evidence type="ECO:0000256" key="8">
    <source>
        <dbReference type="PIRSR" id="PIRSR639901-2"/>
    </source>
</evidence>
<evidence type="ECO:0000256" key="1">
    <source>
        <dbReference type="ARBA" id="ARBA00006380"/>
    </source>
</evidence>
<keyword evidence="11" id="KW-0328">Glycosyltransferase</keyword>
<dbReference type="GO" id="GO:0005886">
    <property type="term" value="C:plasma membrane"/>
    <property type="evidence" value="ECO:0007669"/>
    <property type="project" value="TreeGrafter"/>
</dbReference>
<evidence type="ECO:0000256" key="5">
    <source>
        <dbReference type="ARBA" id="ARBA00031445"/>
    </source>
</evidence>
<evidence type="ECO:0000259" key="10">
    <source>
        <dbReference type="Pfam" id="PF04413"/>
    </source>
</evidence>
<dbReference type="GO" id="GO:0009245">
    <property type="term" value="P:lipid A biosynthetic process"/>
    <property type="evidence" value="ECO:0007669"/>
    <property type="project" value="TreeGrafter"/>
</dbReference>
<keyword evidence="9" id="KW-0812">Transmembrane</keyword>
<dbReference type="Pfam" id="PF01075">
    <property type="entry name" value="Glyco_transf_9"/>
    <property type="match status" value="1"/>
</dbReference>
<dbReference type="Proteomes" id="UP000774000">
    <property type="component" value="Unassembled WGS sequence"/>
</dbReference>
<reference evidence="11" key="1">
    <citation type="submission" date="2021-01" db="EMBL/GenBank/DDBJ databases">
        <title>Genomic Encyclopedia of Type Strains, Phase IV (KMG-IV): sequencing the most valuable type-strain genomes for metagenomic binning, comparative biology and taxonomic classification.</title>
        <authorList>
            <person name="Goeker M."/>
        </authorList>
    </citation>
    <scope>NUCLEOTIDE SEQUENCE</scope>
    <source>
        <strain evidence="11">DSM 23230</strain>
    </source>
</reference>
<evidence type="ECO:0000313" key="11">
    <source>
        <dbReference type="EMBL" id="MBM7556947.1"/>
    </source>
</evidence>
<evidence type="ECO:0000256" key="7">
    <source>
        <dbReference type="PIRSR" id="PIRSR639901-1"/>
    </source>
</evidence>
<organism evidence="11 12">
    <name type="scientific">Halanaerobacter jeridensis</name>
    <dbReference type="NCBI Taxonomy" id="706427"/>
    <lineage>
        <taxon>Bacteria</taxon>
        <taxon>Bacillati</taxon>
        <taxon>Bacillota</taxon>
        <taxon>Clostridia</taxon>
        <taxon>Halanaerobiales</taxon>
        <taxon>Halobacteroidaceae</taxon>
        <taxon>Halanaerobacter</taxon>
    </lineage>
</organism>
<feature type="site" description="Transition state stabilizer" evidence="8">
    <location>
        <position position="216"/>
    </location>
</feature>
<evidence type="ECO:0000256" key="2">
    <source>
        <dbReference type="ARBA" id="ARBA00012621"/>
    </source>
</evidence>
<accession>A0A938XPP9</accession>
<dbReference type="InterPro" id="IPR038107">
    <property type="entry name" value="Glycos_transf_N_sf"/>
</dbReference>
<name>A0A938XPP9_9FIRM</name>
<dbReference type="CDD" id="cd03789">
    <property type="entry name" value="GT9_LPS_heptosyltransferase"/>
    <property type="match status" value="1"/>
</dbReference>
<evidence type="ECO:0000256" key="9">
    <source>
        <dbReference type="SAM" id="Phobius"/>
    </source>
</evidence>
<feature type="site" description="Transition state stabilizer" evidence="8">
    <location>
        <position position="138"/>
    </location>
</feature>
<evidence type="ECO:0000256" key="4">
    <source>
        <dbReference type="ARBA" id="ARBA00022679"/>
    </source>
</evidence>
<comment type="catalytic activity">
    <reaction evidence="6">
        <text>lipid IVA (E. coli) + CMP-3-deoxy-beta-D-manno-octulosonate = alpha-Kdo-(2-&gt;6)-lipid IVA (E. coli) + CMP + H(+)</text>
        <dbReference type="Rhea" id="RHEA:28066"/>
        <dbReference type="ChEBI" id="CHEBI:15378"/>
        <dbReference type="ChEBI" id="CHEBI:58603"/>
        <dbReference type="ChEBI" id="CHEBI:60364"/>
        <dbReference type="ChEBI" id="CHEBI:60377"/>
        <dbReference type="ChEBI" id="CHEBI:85987"/>
        <dbReference type="EC" id="2.4.99.12"/>
    </reaction>
</comment>
<dbReference type="EC" id="2.4.99.12" evidence="2"/>
<dbReference type="InterPro" id="IPR007507">
    <property type="entry name" value="Glycos_transf_N"/>
</dbReference>
<keyword evidence="9" id="KW-1133">Transmembrane helix</keyword>
<dbReference type="InterPro" id="IPR039901">
    <property type="entry name" value="Kdotransferase"/>
</dbReference>
<evidence type="ECO:0000256" key="3">
    <source>
        <dbReference type="ARBA" id="ARBA00019077"/>
    </source>
</evidence>
<dbReference type="PANTHER" id="PTHR42755">
    <property type="entry name" value="3-DEOXY-MANNO-OCTULOSONATE CYTIDYLYLTRANSFERASE"/>
    <property type="match status" value="1"/>
</dbReference>
<dbReference type="PANTHER" id="PTHR42755:SF1">
    <property type="entry name" value="3-DEOXY-D-MANNO-OCTULOSONIC ACID TRANSFERASE, MITOCHONDRIAL-RELATED"/>
    <property type="match status" value="1"/>
</dbReference>
<protein>
    <recommendedName>
        <fullName evidence="3">3-deoxy-D-manno-octulosonic acid transferase</fullName>
        <ecNumber evidence="2">2.4.99.12</ecNumber>
    </recommendedName>
    <alternativeName>
        <fullName evidence="5">Lipid IV(A) 3-deoxy-D-manno-octulosonic acid transferase</fullName>
    </alternativeName>
</protein>
<evidence type="ECO:0000256" key="6">
    <source>
        <dbReference type="ARBA" id="ARBA00049183"/>
    </source>
</evidence>
<keyword evidence="4 11" id="KW-0808">Transferase</keyword>
<comment type="similarity">
    <text evidence="1">Belongs to the glycosyltransferase group 1 family. Glycosyltransferase 30 subfamily.</text>
</comment>
<gene>
    <name evidence="11" type="ORF">JOC47_001801</name>
</gene>
<feature type="transmembrane region" description="Helical" evidence="9">
    <location>
        <begin position="6"/>
        <end position="29"/>
    </location>
</feature>
<dbReference type="GO" id="GO:0043842">
    <property type="term" value="F:Kdo transferase activity"/>
    <property type="evidence" value="ECO:0007669"/>
    <property type="project" value="UniProtKB-EC"/>
</dbReference>
<keyword evidence="12" id="KW-1185">Reference proteome</keyword>
<sequence length="778" mass="88437">MKKVVYLLYNLILTVVALLYLPVLIYKILFGDEEWRGLKERFGWLPEVIQATFQDQPTVWIHGASVGEAGAASPLVTELRREFPEHKFLFSTMTATGQEMAAKIIDEADEFIYFPLDLPQVVKRVFYQINPELIVIMETELWPNFIKQAHRQGAKVMIASGRISDDSIKHYRYLGPVLDDLLSKVDYFSMQSELDKERIIELGAPEDKVENNGNTKFDQDYGTTSQAAKDKLYQEYKLDPQQPIVVLGSTHDNEEEQLLSLYTELKEKWPDLVLIVAPRYVERADELQELYQEQGIETIKRSEIDSRDPEQESVIIVDTIGELAQLYGLADLVFVGGSLIERGGHNVLEPAAQGKLVFFGPHMFNFKDSTALLFDHEVGIQVDDAEELTAEMNYYLNNREELQSKNEAAVAMIEKNQGAAQENAALAGSLIKEQHILCVRLSAIGDMIHALPIASALRKAYPQAEISWIVQSLAYDLVEDNPNLDNVILLPKEEWRADFKDAKWETLKHGKEFFDDLKEEYDFDVALDVHGLFKSGLTTYLSGAQRRIGPANGREGSTLFYNQQVTMPDEEVHQIERNLHLAQALGAEVEEVEFDIELPEAVQEEVSELLEDLEIEEREKLIAINPFTTWEAKNWLEERYAKLADRLITDLDCTVLFTGGPGDKSGVSEIIEMMDEEAYNLAGETNLKELAELYTRVDMFVGGDTGPMHLAVAQGTQSIVLMGPTNPQTHGPYGEQHIVIQPDIECKNCWERECPRENHLCMERITVRQVYQIIKKQQ</sequence>
<dbReference type="Pfam" id="PF04413">
    <property type="entry name" value="Glycos_transf_N"/>
    <property type="match status" value="1"/>
</dbReference>
<evidence type="ECO:0000313" key="12">
    <source>
        <dbReference type="Proteomes" id="UP000774000"/>
    </source>
</evidence>
<dbReference type="RefSeq" id="WP_204701717.1">
    <property type="nucleotide sequence ID" value="NZ_JAFBDQ010000008.1"/>
</dbReference>